<feature type="compositionally biased region" description="Low complexity" evidence="3">
    <location>
        <begin position="1402"/>
        <end position="1434"/>
    </location>
</feature>
<dbReference type="Pfam" id="PF00130">
    <property type="entry name" value="C1_1"/>
    <property type="match status" value="1"/>
</dbReference>
<feature type="compositionally biased region" description="Polar residues" evidence="3">
    <location>
        <begin position="177"/>
        <end position="192"/>
    </location>
</feature>
<dbReference type="Proteomes" id="UP000027586">
    <property type="component" value="Unassembled WGS sequence"/>
</dbReference>
<dbReference type="SUPFAM" id="SSF57889">
    <property type="entry name" value="Cysteine-rich domain"/>
    <property type="match status" value="1"/>
</dbReference>
<feature type="compositionally biased region" description="Polar residues" evidence="3">
    <location>
        <begin position="39"/>
        <end position="49"/>
    </location>
</feature>
<keyword evidence="2" id="KW-0862">Zinc</keyword>
<dbReference type="InterPro" id="IPR024855">
    <property type="entry name" value="UNC79"/>
</dbReference>
<dbReference type="STRING" id="1263082.A0A068RSB6"/>
<feature type="region of interest" description="Disordered" evidence="3">
    <location>
        <begin position="1"/>
        <end position="49"/>
    </location>
</feature>
<dbReference type="InterPro" id="IPR046349">
    <property type="entry name" value="C1-like_sf"/>
</dbReference>
<protein>
    <recommendedName>
        <fullName evidence="4">Phorbol-ester/DAG-type domain-containing protein</fullName>
    </recommendedName>
</protein>
<dbReference type="Gene3D" id="3.30.60.20">
    <property type="match status" value="1"/>
</dbReference>
<feature type="compositionally biased region" description="Low complexity" evidence="3">
    <location>
        <begin position="593"/>
        <end position="605"/>
    </location>
</feature>
<reference evidence="5" key="1">
    <citation type="submission" date="2013-08" db="EMBL/GenBank/DDBJ databases">
        <title>Gene expansion shapes genome architecture in the human pathogen Lichtheimia corymbifera: an evolutionary genomics analysis in the ancient terrestrial Mucorales (Mucoromycotina).</title>
        <authorList>
            <person name="Schwartze V.U."/>
            <person name="Winter S."/>
            <person name="Shelest E."/>
            <person name="Marcet-Houben M."/>
            <person name="Horn F."/>
            <person name="Wehner S."/>
            <person name="Hoffmann K."/>
            <person name="Riege K."/>
            <person name="Sammeth M."/>
            <person name="Nowrousian M."/>
            <person name="Valiante V."/>
            <person name="Linde J."/>
            <person name="Jacobsen I.D."/>
            <person name="Marz M."/>
            <person name="Brakhage A.A."/>
            <person name="Gabaldon T."/>
            <person name="Bocker S."/>
            <person name="Voigt K."/>
        </authorList>
    </citation>
    <scope>NUCLEOTIDE SEQUENCE [LARGE SCALE GENOMIC DNA]</scope>
    <source>
        <strain evidence="5">FSU 9682</strain>
    </source>
</reference>
<comment type="caution">
    <text evidence="5">The sequence shown here is derived from an EMBL/GenBank/DDBJ whole genome shotgun (WGS) entry which is preliminary data.</text>
</comment>
<dbReference type="InterPro" id="IPR002219">
    <property type="entry name" value="PKC_DAG/PE"/>
</dbReference>
<feature type="region of interest" description="Disordered" evidence="3">
    <location>
        <begin position="134"/>
        <end position="192"/>
    </location>
</feature>
<evidence type="ECO:0000313" key="5">
    <source>
        <dbReference type="EMBL" id="CDH53048.1"/>
    </source>
</evidence>
<feature type="region of interest" description="Disordered" evidence="3">
    <location>
        <begin position="334"/>
        <end position="385"/>
    </location>
</feature>
<feature type="compositionally biased region" description="Low complexity" evidence="3">
    <location>
        <begin position="2713"/>
        <end position="2723"/>
    </location>
</feature>
<evidence type="ECO:0000256" key="2">
    <source>
        <dbReference type="ARBA" id="ARBA00022833"/>
    </source>
</evidence>
<accession>A0A068RSB6</accession>
<dbReference type="OrthoDB" id="6270916at2759"/>
<feature type="domain" description="Phorbol-ester/DAG-type" evidence="4">
    <location>
        <begin position="755"/>
        <end position="805"/>
    </location>
</feature>
<organism evidence="5 6">
    <name type="scientific">Lichtheimia corymbifera JMRC:FSU:9682</name>
    <dbReference type="NCBI Taxonomy" id="1263082"/>
    <lineage>
        <taxon>Eukaryota</taxon>
        <taxon>Fungi</taxon>
        <taxon>Fungi incertae sedis</taxon>
        <taxon>Mucoromycota</taxon>
        <taxon>Mucoromycotina</taxon>
        <taxon>Mucoromycetes</taxon>
        <taxon>Mucorales</taxon>
        <taxon>Lichtheimiaceae</taxon>
        <taxon>Lichtheimia</taxon>
    </lineage>
</organism>
<feature type="compositionally biased region" description="Polar residues" evidence="3">
    <location>
        <begin position="1"/>
        <end position="26"/>
    </location>
</feature>
<feature type="region of interest" description="Disordered" evidence="3">
    <location>
        <begin position="1402"/>
        <end position="1437"/>
    </location>
</feature>
<dbReference type="PANTHER" id="PTHR21696:SF2">
    <property type="entry name" value="PROTEIN UNC-79 HOMOLOG"/>
    <property type="match status" value="1"/>
</dbReference>
<dbReference type="InterPro" id="IPR016024">
    <property type="entry name" value="ARM-type_fold"/>
</dbReference>
<keyword evidence="1" id="KW-0479">Metal-binding</keyword>
<dbReference type="GO" id="GO:0046872">
    <property type="term" value="F:metal ion binding"/>
    <property type="evidence" value="ECO:0007669"/>
    <property type="project" value="UniProtKB-KW"/>
</dbReference>
<evidence type="ECO:0000313" key="6">
    <source>
        <dbReference type="Proteomes" id="UP000027586"/>
    </source>
</evidence>
<dbReference type="EMBL" id="CBTN010000015">
    <property type="protein sequence ID" value="CDH53048.1"/>
    <property type="molecule type" value="Genomic_DNA"/>
</dbReference>
<feature type="region of interest" description="Disordered" evidence="3">
    <location>
        <begin position="589"/>
        <end position="616"/>
    </location>
</feature>
<proteinExistence type="predicted"/>
<feature type="compositionally biased region" description="Low complexity" evidence="3">
    <location>
        <begin position="150"/>
        <end position="167"/>
    </location>
</feature>
<gene>
    <name evidence="5" type="ORF">LCOR_04455.1</name>
</gene>
<feature type="compositionally biased region" description="Polar residues" evidence="3">
    <location>
        <begin position="2738"/>
        <end position="2750"/>
    </location>
</feature>
<feature type="compositionally biased region" description="Polar residues" evidence="3">
    <location>
        <begin position="354"/>
        <end position="385"/>
    </location>
</feature>
<feature type="compositionally biased region" description="Low complexity" evidence="3">
    <location>
        <begin position="912"/>
        <end position="927"/>
    </location>
</feature>
<name>A0A068RSB6_9FUNG</name>
<feature type="region of interest" description="Disordered" evidence="3">
    <location>
        <begin position="2710"/>
        <end position="2750"/>
    </location>
</feature>
<keyword evidence="6" id="KW-1185">Reference proteome</keyword>
<feature type="compositionally biased region" description="Low complexity" evidence="3">
    <location>
        <begin position="292"/>
        <end position="310"/>
    </location>
</feature>
<evidence type="ECO:0000256" key="3">
    <source>
        <dbReference type="SAM" id="MobiDB-lite"/>
    </source>
</evidence>
<feature type="region of interest" description="Disordered" evidence="3">
    <location>
        <begin position="889"/>
        <end position="928"/>
    </location>
</feature>
<feature type="compositionally biased region" description="Gly residues" evidence="3">
    <location>
        <begin position="2724"/>
        <end position="2737"/>
    </location>
</feature>
<evidence type="ECO:0000256" key="1">
    <source>
        <dbReference type="ARBA" id="ARBA00022723"/>
    </source>
</evidence>
<sequence length="2750" mass="307817">MPYSKSPNTGGNSTVINMGQSPSSDNDMSRPSMPRSPHTIATTSNVSTTASHMVKEYRNIIRHILSKIHKRRRPPTALAQLAELYRLSALSSDDPVQEFDHDDTVDLLIQLRTSLMLCEKHELGPDILYYHERGSGGSSGNGSTERGPMSHSNSYSPLLSSSPRSPSGVTIPPQPSPATETDQSFMGPSSRASRNRTIFDNILALLDDLVLNDARYKNSNPRPSRPPYILQHVLIDIATLLVALCGNDVVSMTTIGQTMLPAFDSINDGPLLGKLLGLYVDVLLPRLQATTEQEQQQQQEPESSNSSSGSKRMNGERAAPAPAAPTINIQSADDNVSATSAPPPVPSTFIHDPPSSSSTAGGHLTINTNLSPKQSSPSPATTSHSITHLTARDDQHRINALFAPLLYFMIQYLDPYLSACSTSTTSEESPLLAFTISRQNYSIYNFHRAIQYMMRQKPDIYLDMLDVMGHAGAPEVRFRACQLLFHYYSISTGHVVVAEGLPPVGQKEELNALEKLMAQQDYEQARHQHHQQHTDPTFLETMMGGTSTGGSNPTLNVAGINRRYRASMGLPPLASSQQGPLTSSMYRYREQQHQQQQQQQQEQQQFYDDGDMDIEGDQDENASHVWHPHMFAEHDNDEQVVAPTVQRLSTTAAYTAAMHNDMSGGAYCKECYKSIRGFGLRCYQCKCSLHYGCLATADNDLGIMLYVKEGGIQKVVSPQFCHIVTLPRLRDVYGDRRQAAIQLPSVTPSTVDLLGHHFHLVNLYTLILCASCRQPLWGISYQGYRCTICNRFVHPHCLAEAAHEHGFKHDLARIQTCQPYQPLLESDTIISHNDIVESLHAHYGDLIPKSERDLDHCTFEEVGLMLNVLLLQDNILQCGIAAGSLLVTHPQSEEEQDDLEASSDPLHDPRRQSSSATSQTSSSPPSTLNIMEERVARASSALRDPLAICLARIAAGTCPTSRFFASFYSNRSHSLEECLLSKEEYLAHIAAMMKNNINSSHESTGSSGVGEGLLRVETWNHSNYDDEPGDSEVTCHQVMERETMVQWIMNNLRFKSRTSAHILLQHMRNLGLFELLDGSHVLFSESTMSNPEPPAWAANLPTQCIFPVPYAIDTNSNTKLDCLVDAIDACLADIDITINECGMLLLVRRCWPDPIIPRYTCERLVESILGWIFSEDEKLSTLHAEYLGDKNQRPQQPQQSQQPLPGVRQNRWAQAAQAAVVSRVRGAAGATGHGIGGGGARQSVTFAMGMSSGAGSVYVTTRNALRERYLTRWMSMIHEIDPRAYATMLFDIIERIVDGKLDESAIHGWTGEHEYQRITAQRFDEAAGYILKLKSCGLAFTAFDPVLQQILDKAFEEFDSQGLLAEKEPVDIRNLAKLCSSKISVARGPYTIGGGLATGTTTPTGATAAGPSTQSSTSSSPATAAAAAAASSPSRTDPSHAFDVITSLFAAGSHQSVERGLRWLEVIMHAGTGIPSTSITKIARHLVEAQATIQMNAQFVKLLWFQAVNILNVHLSRAVIIDVVGYLNEIMLDDLKRMNEDQHLSIDELEHAQKFIKYSVALGCFAYNCPLSNITELDIVPYFGDHIAQLSHNKRMSMHTENTVPMYVDETTPVIHCMLAYLELDQLNVRFDVLKMFYALVHWGFGISNKSDLIAKCAPILTTAIWETLPPCYDHMSDINLNLLMKVMSSDPVHFHACVLEVFEHSSWEVRFEGLDNLYGLFTKMDAAFQTKWLPMLSYLGPVFSYFVGSLWDKEEYVRSKAFSLIRTFGTLHLRSAFRCWEAYFLTANDRQKTSVIKLMTQLSSLFPDWQVIQWESLLEALEAKQERSGEEEENGDRRSFAESVDILERYTRYPPTKHMKPKEEEEAIHEEQPKAEENQETTQEQEEMGNNALVDSENCKILMVTLALQLLSCHLPVDTIQVSRLKYILVKFMGFQDCHRYATPAPATNGSGGGEWVVSFGNLVYNYSDPLHHSAMVAASRGLKKVVDSFAPLPAETVASMAPDVLERNRVELAENSSPGVHFIDVVLKMFNSGINLTKLSHMMLKTWLETVLIVLYKHNILDRDYEHSIVNCMKQIIELLTKEISEENKLLILEILKCLLRRSDHLTAMVLSKQIMALGKLMTKLGIKRSEPVFLKAKEFLKSAFLRFAVAGLFVLMFKNQTVSDANNKEVDLFFVLGAVIDPEDVVPDEDTREIIYLRDQPVRDVLDKLMKQQMERSAFSTVLHNMSRYVQVVHWRPYPEAILNDYALFLNTLVKHTSNWRRTEWDINPLFTMSAILLKEHPYYFAILLPQIQILFRQGIQNCTIDPEDVVKLLASFSVIPHIPGGPTENPFVLIILEEVKAGLQQRQKLHKDTLLTLLELIYWDSRPEYLEWFKSIENSLPGEPLYRQRQRTPYFDQQQLESSLLEPLMSFLKLPPVSQQLTKKDFKTYTVVSKLLISLCIQDPKCLPRILGQQKLDETRHCLRFLDWFLLAILEELLGTRSSNTDMLSLDVGQFVQPLIVFEDSIVELLVQTFNSIPIDLDTTDMSFSYCPSGETLLLCFLLLKIWVLLTLLQRQRIMVHQQSQAMDKPAFWMSVWPALRRFLGRIDSSTLSKAGSAGSSVWNMFLSLVQYLFVCRSPIVMINAYEWSSLLDVLLQQIPEPDDSNDKDDEQVAQNLKKETIRVRSMFTAPPVEVPVSTLIDQLYLELRDVMRLQAETALFQSSSTSYSNGFGAGSSSSNGGGGGGRNGGNGGLQQSSTTTTITAL</sequence>
<feature type="region of interest" description="Disordered" evidence="3">
    <location>
        <begin position="290"/>
        <end position="321"/>
    </location>
</feature>
<dbReference type="PANTHER" id="PTHR21696">
    <property type="entry name" value="PROTEIN UNC-79 HOMOLOG"/>
    <property type="match status" value="1"/>
</dbReference>
<dbReference type="SMART" id="SM00109">
    <property type="entry name" value="C1"/>
    <property type="match status" value="2"/>
</dbReference>
<dbReference type="PROSITE" id="PS50081">
    <property type="entry name" value="ZF_DAG_PE_2"/>
    <property type="match status" value="1"/>
</dbReference>
<dbReference type="SUPFAM" id="SSF48371">
    <property type="entry name" value="ARM repeat"/>
    <property type="match status" value="2"/>
</dbReference>
<feature type="region of interest" description="Disordered" evidence="3">
    <location>
        <begin position="1856"/>
        <end position="1889"/>
    </location>
</feature>
<evidence type="ECO:0000259" key="4">
    <source>
        <dbReference type="PROSITE" id="PS50081"/>
    </source>
</evidence>
<dbReference type="VEuPathDB" id="FungiDB:LCOR_04455.1"/>